<dbReference type="SUPFAM" id="SSF55931">
    <property type="entry name" value="Glutamine synthetase/guanido kinase"/>
    <property type="match status" value="1"/>
</dbReference>
<name>A0A067MWF6_BOTB1</name>
<dbReference type="AlphaFoldDB" id="A0A067MWF6"/>
<proteinExistence type="inferred from homology"/>
<dbReference type="SMART" id="SM01230">
    <property type="entry name" value="Gln-synt_C"/>
    <property type="match status" value="1"/>
</dbReference>
<dbReference type="GO" id="GO:0004356">
    <property type="term" value="F:glutamine synthetase activity"/>
    <property type="evidence" value="ECO:0007669"/>
    <property type="project" value="InterPro"/>
</dbReference>
<dbReference type="Gene3D" id="3.10.20.70">
    <property type="entry name" value="Glutamine synthetase, N-terminal domain"/>
    <property type="match status" value="1"/>
</dbReference>
<organism evidence="6 7">
    <name type="scientific">Botryobasidium botryosum (strain FD-172 SS1)</name>
    <dbReference type="NCBI Taxonomy" id="930990"/>
    <lineage>
        <taxon>Eukaryota</taxon>
        <taxon>Fungi</taxon>
        <taxon>Dikarya</taxon>
        <taxon>Basidiomycota</taxon>
        <taxon>Agaricomycotina</taxon>
        <taxon>Agaricomycetes</taxon>
        <taxon>Cantharellales</taxon>
        <taxon>Botryobasidiaceae</taxon>
        <taxon>Botryobasidium</taxon>
    </lineage>
</organism>
<evidence type="ECO:0000256" key="1">
    <source>
        <dbReference type="ARBA" id="ARBA00021364"/>
    </source>
</evidence>
<dbReference type="EMBL" id="KL198018">
    <property type="protein sequence ID" value="KDQ20088.1"/>
    <property type="molecule type" value="Genomic_DNA"/>
</dbReference>
<reference evidence="7" key="1">
    <citation type="journal article" date="2014" name="Proc. Natl. Acad. Sci. U.S.A.">
        <title>Extensive sampling of basidiomycete genomes demonstrates inadequacy of the white-rot/brown-rot paradigm for wood decay fungi.</title>
        <authorList>
            <person name="Riley R."/>
            <person name="Salamov A.A."/>
            <person name="Brown D.W."/>
            <person name="Nagy L.G."/>
            <person name="Floudas D."/>
            <person name="Held B.W."/>
            <person name="Levasseur A."/>
            <person name="Lombard V."/>
            <person name="Morin E."/>
            <person name="Otillar R."/>
            <person name="Lindquist E.A."/>
            <person name="Sun H."/>
            <person name="LaButti K.M."/>
            <person name="Schmutz J."/>
            <person name="Jabbour D."/>
            <person name="Luo H."/>
            <person name="Baker S.E."/>
            <person name="Pisabarro A.G."/>
            <person name="Walton J.D."/>
            <person name="Blanchette R.A."/>
            <person name="Henrissat B."/>
            <person name="Martin F."/>
            <person name="Cullen D."/>
            <person name="Hibbett D.S."/>
            <person name="Grigoriev I.V."/>
        </authorList>
    </citation>
    <scope>NUCLEOTIDE SEQUENCE [LARGE SCALE GENOMIC DNA]</scope>
    <source>
        <strain evidence="7">FD-172 SS1</strain>
    </source>
</reference>
<evidence type="ECO:0000256" key="3">
    <source>
        <dbReference type="PROSITE-ProRule" id="PRU01331"/>
    </source>
</evidence>
<sequence length="450" mass="48848">MSGQTVAAPSLAELKSSGIRFIRFIWVDLINCVRYRVIPIDEFKRLIESSKGGISIAKPGVALVFLNCPEGFTSTGEYNYKPDFSSLRISPYADGHASVMGWFSEKEPVKGIDGKGSLEVPLCPRTILRRVVESAKQSSGVEFLTGYEIEFILLKSTSPIEAVNDHGWSCSAAIPSGTAVSQALDEMAQKIIEAGIVLQMYHSEAAPGQYEFVTGPLPPLQAADALVHTRETISNVASKYGFKATFAPRVYQNSCGSGAHTHISLKSDRSTAVATVEGAAGMTEVEASWLQSLLNHLPAAVAFTLPTPASYDRMADGVWSGGTHVAWGRDNRECPVRLCGMPGEWNFEVKTGDATANPYLALAALLSAGMIGVREQIPLKAKNCIPQPSSLLYMERVELGITERFPFKVQQAWERLVADEALVKELGKDFVKQYIAVGKVRLDAIPVHSH</sequence>
<feature type="domain" description="GS catalytic" evidence="5">
    <location>
        <begin position="124"/>
        <end position="450"/>
    </location>
</feature>
<keyword evidence="7" id="KW-1185">Reference proteome</keyword>
<dbReference type="PANTHER" id="PTHR43785">
    <property type="entry name" value="GAMMA-GLUTAMYLPUTRESCINE SYNTHETASE"/>
    <property type="match status" value="1"/>
</dbReference>
<dbReference type="InParanoid" id="A0A067MWF6"/>
<comment type="similarity">
    <text evidence="3 4">Belongs to the glutamine synthetase family.</text>
</comment>
<dbReference type="PROSITE" id="PS51987">
    <property type="entry name" value="GS_CATALYTIC"/>
    <property type="match status" value="1"/>
</dbReference>
<dbReference type="InterPro" id="IPR036651">
    <property type="entry name" value="Gln_synt_N_sf"/>
</dbReference>
<dbReference type="Pfam" id="PF00120">
    <property type="entry name" value="Gln-synt_C"/>
    <property type="match status" value="1"/>
</dbReference>
<accession>A0A067MWF6</accession>
<evidence type="ECO:0000313" key="6">
    <source>
        <dbReference type="EMBL" id="KDQ20088.1"/>
    </source>
</evidence>
<dbReference type="Gene3D" id="3.30.590.10">
    <property type="entry name" value="Glutamine synthetase/guanido kinase, catalytic domain"/>
    <property type="match status" value="1"/>
</dbReference>
<evidence type="ECO:0000256" key="4">
    <source>
        <dbReference type="RuleBase" id="RU000384"/>
    </source>
</evidence>
<evidence type="ECO:0000313" key="7">
    <source>
        <dbReference type="Proteomes" id="UP000027195"/>
    </source>
</evidence>
<dbReference type="SUPFAM" id="SSF54368">
    <property type="entry name" value="Glutamine synthetase, N-terminal domain"/>
    <property type="match status" value="1"/>
</dbReference>
<dbReference type="Proteomes" id="UP000027195">
    <property type="component" value="Unassembled WGS sequence"/>
</dbReference>
<keyword evidence="2" id="KW-0436">Ligase</keyword>
<protein>
    <recommendedName>
        <fullName evidence="1">Glutamine synthetase</fullName>
    </recommendedName>
</protein>
<dbReference type="OrthoDB" id="3364440at2759"/>
<dbReference type="HOGENOM" id="CLU_017290_6_1_1"/>
<evidence type="ECO:0000259" key="5">
    <source>
        <dbReference type="PROSITE" id="PS51987"/>
    </source>
</evidence>
<gene>
    <name evidence="6" type="ORF">BOTBODRAFT_101449</name>
</gene>
<dbReference type="STRING" id="930990.A0A067MWF6"/>
<dbReference type="GO" id="GO:0006542">
    <property type="term" value="P:glutamine biosynthetic process"/>
    <property type="evidence" value="ECO:0007669"/>
    <property type="project" value="InterPro"/>
</dbReference>
<dbReference type="PANTHER" id="PTHR43785:SF2">
    <property type="entry name" value="TYPE-1 GLUTAMINE SYNTHETASE 1"/>
    <property type="match status" value="1"/>
</dbReference>
<dbReference type="InterPro" id="IPR008146">
    <property type="entry name" value="Gln_synth_cat_dom"/>
</dbReference>
<evidence type="ECO:0000256" key="2">
    <source>
        <dbReference type="ARBA" id="ARBA00022598"/>
    </source>
</evidence>
<dbReference type="InterPro" id="IPR014746">
    <property type="entry name" value="Gln_synth/guanido_kin_cat_dom"/>
</dbReference>